<keyword evidence="2" id="KW-1133">Transmembrane helix</keyword>
<feature type="region of interest" description="Disordered" evidence="1">
    <location>
        <begin position="122"/>
        <end position="142"/>
    </location>
</feature>
<feature type="transmembrane region" description="Helical" evidence="2">
    <location>
        <begin position="21"/>
        <end position="43"/>
    </location>
</feature>
<keyword evidence="2" id="KW-0472">Membrane</keyword>
<keyword evidence="4" id="KW-1185">Reference proteome</keyword>
<evidence type="ECO:0000313" key="4">
    <source>
        <dbReference type="Proteomes" id="UP000606490"/>
    </source>
</evidence>
<protein>
    <recommendedName>
        <fullName evidence="5">LytR/CpsA/Psr regulator C-terminal domain-containing protein</fullName>
    </recommendedName>
</protein>
<dbReference type="EMBL" id="JAEUXJ010000001">
    <property type="protein sequence ID" value="MBL6453984.1"/>
    <property type="molecule type" value="Genomic_DNA"/>
</dbReference>
<reference evidence="3 4" key="1">
    <citation type="submission" date="2021-01" db="EMBL/GenBank/DDBJ databases">
        <title>Belnapia mucosa sp. nov. and Belnapia arida sp. nov., isolated from the Tabernas Desert (Almeria, Spain).</title>
        <authorList>
            <person name="Molina-Menor E."/>
            <person name="Vidal-Verdu A."/>
            <person name="Calonge A."/>
            <person name="Satari L."/>
            <person name="Pereto Magraner J."/>
            <person name="Porcar Miralles M."/>
        </authorList>
    </citation>
    <scope>NUCLEOTIDE SEQUENCE [LARGE SCALE GENOMIC DNA]</scope>
    <source>
        <strain evidence="3 4">T6</strain>
    </source>
</reference>
<proteinExistence type="predicted"/>
<evidence type="ECO:0000313" key="3">
    <source>
        <dbReference type="EMBL" id="MBL6453984.1"/>
    </source>
</evidence>
<evidence type="ECO:0008006" key="5">
    <source>
        <dbReference type="Google" id="ProtNLM"/>
    </source>
</evidence>
<dbReference type="RefSeq" id="WP_202823722.1">
    <property type="nucleotide sequence ID" value="NZ_JAEUXJ010000001.1"/>
</dbReference>
<evidence type="ECO:0000256" key="1">
    <source>
        <dbReference type="SAM" id="MobiDB-lite"/>
    </source>
</evidence>
<sequence length="267" mass="27680">MLDRRPPAPPLLRPQRRQGRVVLVGLVLAVLGLGGGLLLGLGLRHPPVAPPVAQQAAAPAAMPVPAAPVPAVPPGPDRTALEADLASLRASVAAEQARLNALREARQAAEADLATTRRELALAQAQASRREAAPPLPSVAQPPAPPIVLGAPPRPLTLPPGIAATPAPSAGSGQARVFLHMRAGSVAAADSAAELVPQLRDSGFEVADTRLVTSTPSQRVVRYFHTEDAAAAARLAGRLGRGWAIQDFRNYEPAPSSGTLEIWLPDR</sequence>
<accession>A0ABS1UWZ9</accession>
<organism evidence="3 4">
    <name type="scientific">Belnapia mucosa</name>
    <dbReference type="NCBI Taxonomy" id="2804532"/>
    <lineage>
        <taxon>Bacteria</taxon>
        <taxon>Pseudomonadati</taxon>
        <taxon>Pseudomonadota</taxon>
        <taxon>Alphaproteobacteria</taxon>
        <taxon>Acetobacterales</taxon>
        <taxon>Roseomonadaceae</taxon>
        <taxon>Belnapia</taxon>
    </lineage>
</organism>
<evidence type="ECO:0000256" key="2">
    <source>
        <dbReference type="SAM" id="Phobius"/>
    </source>
</evidence>
<keyword evidence="2" id="KW-0812">Transmembrane</keyword>
<comment type="caution">
    <text evidence="3">The sequence shown here is derived from an EMBL/GenBank/DDBJ whole genome shotgun (WGS) entry which is preliminary data.</text>
</comment>
<gene>
    <name evidence="3" type="ORF">JMJ55_01540</name>
</gene>
<dbReference type="Proteomes" id="UP000606490">
    <property type="component" value="Unassembled WGS sequence"/>
</dbReference>
<name>A0ABS1UWZ9_9PROT</name>